<keyword evidence="3" id="KW-1185">Reference proteome</keyword>
<keyword evidence="1" id="KW-0472">Membrane</keyword>
<accession>A0A091B8X0</accession>
<gene>
    <name evidence="2" type="ORF">N790_06685</name>
</gene>
<protein>
    <recommendedName>
        <fullName evidence="4">Cation/multidrug efflux pump</fullName>
    </recommendedName>
</protein>
<evidence type="ECO:0000256" key="1">
    <source>
        <dbReference type="SAM" id="Phobius"/>
    </source>
</evidence>
<proteinExistence type="predicted"/>
<name>A0A091B8X0_9GAMM</name>
<dbReference type="RefSeq" id="WP_052385776.1">
    <property type="nucleotide sequence ID" value="NZ_AVCH01000153.1"/>
</dbReference>
<evidence type="ECO:0000313" key="3">
    <source>
        <dbReference type="Proteomes" id="UP000029392"/>
    </source>
</evidence>
<organism evidence="2 3">
    <name type="scientific">Arenimonas malthae CC-JY-1</name>
    <dbReference type="NCBI Taxonomy" id="1384054"/>
    <lineage>
        <taxon>Bacteria</taxon>
        <taxon>Pseudomonadati</taxon>
        <taxon>Pseudomonadota</taxon>
        <taxon>Gammaproteobacteria</taxon>
        <taxon>Lysobacterales</taxon>
        <taxon>Lysobacteraceae</taxon>
        <taxon>Arenimonas</taxon>
    </lineage>
</organism>
<evidence type="ECO:0000313" key="2">
    <source>
        <dbReference type="EMBL" id="KFN48186.1"/>
    </source>
</evidence>
<keyword evidence="1" id="KW-0812">Transmembrane</keyword>
<dbReference type="OrthoDB" id="9156649at2"/>
<dbReference type="STRING" id="1384054.N790_06685"/>
<comment type="caution">
    <text evidence="2">The sequence shown here is derived from an EMBL/GenBank/DDBJ whole genome shotgun (WGS) entry which is preliminary data.</text>
</comment>
<keyword evidence="1" id="KW-1133">Transmembrane helix</keyword>
<feature type="transmembrane region" description="Helical" evidence="1">
    <location>
        <begin position="6"/>
        <end position="23"/>
    </location>
</feature>
<reference evidence="2 3" key="1">
    <citation type="submission" date="2013-09" db="EMBL/GenBank/DDBJ databases">
        <title>Genome sequencing of Arenimonas malthae.</title>
        <authorList>
            <person name="Chen F."/>
            <person name="Wang G."/>
        </authorList>
    </citation>
    <scope>NUCLEOTIDE SEQUENCE [LARGE SCALE GENOMIC DNA]</scope>
    <source>
        <strain evidence="2 3">CC-JY-1</strain>
    </source>
</reference>
<dbReference type="PATRIC" id="fig|1384054.3.peg.1352"/>
<dbReference type="EMBL" id="AVCH01000153">
    <property type="protein sequence ID" value="KFN48186.1"/>
    <property type="molecule type" value="Genomic_DNA"/>
</dbReference>
<feature type="transmembrane region" description="Helical" evidence="1">
    <location>
        <begin position="44"/>
        <end position="66"/>
    </location>
</feature>
<evidence type="ECO:0008006" key="4">
    <source>
        <dbReference type="Google" id="ProtNLM"/>
    </source>
</evidence>
<dbReference type="Proteomes" id="UP000029392">
    <property type="component" value="Unassembled WGS sequence"/>
</dbReference>
<dbReference type="eggNOG" id="ENOG502ZNGJ">
    <property type="taxonomic scope" value="Bacteria"/>
</dbReference>
<sequence length="219" mass="24759">MTLSNWLWLLAGGFLLLGLWPWARRQPTGPRRRRRGGLGRTLGAVAIVLALALAGLGGLLRSYHWLLADVPVATLALRQLGPQHFEATLTLDRQPPRVFRLRGDEWQLDARVIRWTLPGRLAGLPPVYRFERLSGRYGDPKQELDAPRTVHDLRTGWDFWEFRQRWLSRWPVADARWGSAAYLPMLDGAVYDVSLNPAGGLVAKPANAQTEDLLREAGW</sequence>
<dbReference type="AlphaFoldDB" id="A0A091B8X0"/>